<evidence type="ECO:0000313" key="2">
    <source>
        <dbReference type="EMBL" id="KAK4828449.1"/>
    </source>
</evidence>
<keyword evidence="3" id="KW-1185">Reference proteome</keyword>
<evidence type="ECO:0000313" key="3">
    <source>
        <dbReference type="Proteomes" id="UP001333110"/>
    </source>
</evidence>
<dbReference type="InterPro" id="IPR013785">
    <property type="entry name" value="Aldolase_TIM"/>
</dbReference>
<dbReference type="InterPro" id="IPR043502">
    <property type="entry name" value="DNA/RNA_pol_sf"/>
</dbReference>
<proteinExistence type="predicted"/>
<dbReference type="SUPFAM" id="SSF56672">
    <property type="entry name" value="DNA/RNA polymerases"/>
    <property type="match status" value="1"/>
</dbReference>
<evidence type="ECO:0000259" key="1">
    <source>
        <dbReference type="PROSITE" id="PS50878"/>
    </source>
</evidence>
<organism evidence="2 3">
    <name type="scientific">Mycteria americana</name>
    <name type="common">Wood stork</name>
    <dbReference type="NCBI Taxonomy" id="33587"/>
    <lineage>
        <taxon>Eukaryota</taxon>
        <taxon>Metazoa</taxon>
        <taxon>Chordata</taxon>
        <taxon>Craniata</taxon>
        <taxon>Vertebrata</taxon>
        <taxon>Euteleostomi</taxon>
        <taxon>Archelosauria</taxon>
        <taxon>Archosauria</taxon>
        <taxon>Dinosauria</taxon>
        <taxon>Saurischia</taxon>
        <taxon>Theropoda</taxon>
        <taxon>Coelurosauria</taxon>
        <taxon>Aves</taxon>
        <taxon>Neognathae</taxon>
        <taxon>Neoaves</taxon>
        <taxon>Aequornithes</taxon>
        <taxon>Ciconiiformes</taxon>
        <taxon>Ciconiidae</taxon>
        <taxon>Mycteria</taxon>
    </lineage>
</organism>
<dbReference type="PANTHER" id="PTHR33332">
    <property type="entry name" value="REVERSE TRANSCRIPTASE DOMAIN-CONTAINING PROTEIN"/>
    <property type="match status" value="1"/>
</dbReference>
<feature type="domain" description="Reverse transcriptase" evidence="1">
    <location>
        <begin position="1"/>
        <end position="299"/>
    </location>
</feature>
<name>A0AAN7NMX5_MYCAM</name>
<dbReference type="Proteomes" id="UP001333110">
    <property type="component" value="Unassembled WGS sequence"/>
</dbReference>
<comment type="caution">
    <text evidence="2">The sequence shown here is derived from an EMBL/GenBank/DDBJ whole genome shotgun (WGS) entry which is preliminary data.</text>
</comment>
<sequence length="324" mass="35728">MRIASTKKMAASGLKVPSRLPHVDLTRTFTFRNSKQTYTGIPIIVANMDTVGTFEMAVVMAKHVAASSGSGKADLDKLTSILEAIPPIRYICLDVANGYSEHFVEFVKSVRALFPHHTIMVTRLVDEGKAVDVVFLDLSKAFDAVPHSILLDRFSSCGMSRYTVRWVKKWLNGRAQRVAVNGATAGWQPVTGSVPQGSILGPVLFNIFIHDMEAGVECTIRKFADDTKLGAAVDSLEGQEALQGDLNRLEHWAIINGMKLNKNKCQILYLGWSNAGHKYKLGEEWLERSPAERNLGVLVDSRLNMSQPWQPRGQTTSWGASNTA</sequence>
<dbReference type="SUPFAM" id="SSF51412">
    <property type="entry name" value="Inosine monophosphate dehydrogenase (IMPDH)"/>
    <property type="match status" value="1"/>
</dbReference>
<dbReference type="AlphaFoldDB" id="A0AAN7NMX5"/>
<protein>
    <recommendedName>
        <fullName evidence="1">Reverse transcriptase domain-containing protein</fullName>
    </recommendedName>
</protein>
<gene>
    <name evidence="2" type="ORF">QYF61_026674</name>
</gene>
<dbReference type="PROSITE" id="PS50878">
    <property type="entry name" value="RT_POL"/>
    <property type="match status" value="1"/>
</dbReference>
<dbReference type="EMBL" id="JAUNZN010000002">
    <property type="protein sequence ID" value="KAK4828449.1"/>
    <property type="molecule type" value="Genomic_DNA"/>
</dbReference>
<dbReference type="SMART" id="SM01240">
    <property type="entry name" value="IMPDH"/>
    <property type="match status" value="1"/>
</dbReference>
<reference evidence="2 3" key="1">
    <citation type="journal article" date="2023" name="J. Hered.">
        <title>Chromosome-level genome of the wood stork (Mycteria americana) provides insight into avian chromosome evolution.</title>
        <authorList>
            <person name="Flamio R. Jr."/>
            <person name="Ramstad K.M."/>
        </authorList>
    </citation>
    <scope>NUCLEOTIDE SEQUENCE [LARGE SCALE GENOMIC DNA]</scope>
    <source>
        <strain evidence="2">JAX WOST 10</strain>
    </source>
</reference>
<dbReference type="Pfam" id="PF00078">
    <property type="entry name" value="RVT_1"/>
    <property type="match status" value="1"/>
</dbReference>
<dbReference type="Gene3D" id="3.20.20.70">
    <property type="entry name" value="Aldolase class I"/>
    <property type="match status" value="1"/>
</dbReference>
<accession>A0AAN7NMX5</accession>
<dbReference type="InterPro" id="IPR000477">
    <property type="entry name" value="RT_dom"/>
</dbReference>